<gene>
    <name evidence="1" type="ORF">L6452_38295</name>
</gene>
<evidence type="ECO:0000313" key="2">
    <source>
        <dbReference type="Proteomes" id="UP001055879"/>
    </source>
</evidence>
<organism evidence="1 2">
    <name type="scientific">Arctium lappa</name>
    <name type="common">Greater burdock</name>
    <name type="synonym">Lappa major</name>
    <dbReference type="NCBI Taxonomy" id="4217"/>
    <lineage>
        <taxon>Eukaryota</taxon>
        <taxon>Viridiplantae</taxon>
        <taxon>Streptophyta</taxon>
        <taxon>Embryophyta</taxon>
        <taxon>Tracheophyta</taxon>
        <taxon>Spermatophyta</taxon>
        <taxon>Magnoliopsida</taxon>
        <taxon>eudicotyledons</taxon>
        <taxon>Gunneridae</taxon>
        <taxon>Pentapetalae</taxon>
        <taxon>asterids</taxon>
        <taxon>campanulids</taxon>
        <taxon>Asterales</taxon>
        <taxon>Asteraceae</taxon>
        <taxon>Carduoideae</taxon>
        <taxon>Cardueae</taxon>
        <taxon>Arctiinae</taxon>
        <taxon>Arctium</taxon>
    </lineage>
</organism>
<keyword evidence="2" id="KW-1185">Reference proteome</keyword>
<dbReference type="EMBL" id="CM042060">
    <property type="protein sequence ID" value="KAI3678990.1"/>
    <property type="molecule type" value="Genomic_DNA"/>
</dbReference>
<proteinExistence type="predicted"/>
<reference evidence="2" key="1">
    <citation type="journal article" date="2022" name="Mol. Ecol. Resour.">
        <title>The genomes of chicory, endive, great burdock and yacon provide insights into Asteraceae palaeo-polyploidization history and plant inulin production.</title>
        <authorList>
            <person name="Fan W."/>
            <person name="Wang S."/>
            <person name="Wang H."/>
            <person name="Wang A."/>
            <person name="Jiang F."/>
            <person name="Liu H."/>
            <person name="Zhao H."/>
            <person name="Xu D."/>
            <person name="Zhang Y."/>
        </authorList>
    </citation>
    <scope>NUCLEOTIDE SEQUENCE [LARGE SCALE GENOMIC DNA]</scope>
    <source>
        <strain evidence="2">cv. Niubang</strain>
    </source>
</reference>
<accession>A0ACB8Y6G8</accession>
<dbReference type="Proteomes" id="UP001055879">
    <property type="component" value="Linkage Group LG14"/>
</dbReference>
<sequence length="597" mass="66498">MVVGRTTTVMATTLVIHGRREARLLIPIPRNHFHLFSEEASGDTKGDEKLQFASRKMGSLSKDGELGSMKLSHHANGQRFLSENRGKDPVDLPAQLWYECAGLTVKVPRVDDMVFYFPQGHLEQVDAYMKQEGITDVPSYGLPSRILCKVVDVLLKAEADTDEVFAEISLVPNCEVPEGPTYKSIPRKVPASSFRKKLTPSDVSKQGGCSLHRRHVDATFPPLDMSRGTASQELVVKDLHGGVWNFHHTCHGRPKRNLLTSGWGKFVSAKRLMAGDTCIFLRGRNELYIGVQRAVRLQKPSTDLFGVTMQHGILVTALDAISRRAKFKVYYHPRTSPSRFLVAYDEFIDSLDVNYSPNMNVEMLFDGGGGGGEDPMQNLKRFSGIIIGKEDIDSVRWPHSEWRSLKVRWDATTDGHVLPERVSPWSIQSVDLAAQDQQSFVSLGRKRSMPFEPTNFRSSKTNGVGHKYKLFGVEIWDGKSGVCSRHGTSWLSISKGTLKQQSQNYSVVTAHRYIKVLKHGTALGRSVDLSCFIGYEGLIGELDKMFEFFGTLVSGTSGCVVTYADGYGNKMLLGDRLWSQFKAVVRKMTIESAAAVN</sequence>
<name>A0ACB8Y6G8_ARCLA</name>
<reference evidence="1 2" key="2">
    <citation type="journal article" date="2022" name="Mol. Ecol. Resour.">
        <title>The genomes of chicory, endive, great burdock and yacon provide insights into Asteraceae paleo-polyploidization history and plant inulin production.</title>
        <authorList>
            <person name="Fan W."/>
            <person name="Wang S."/>
            <person name="Wang H."/>
            <person name="Wang A."/>
            <person name="Jiang F."/>
            <person name="Liu H."/>
            <person name="Zhao H."/>
            <person name="Xu D."/>
            <person name="Zhang Y."/>
        </authorList>
    </citation>
    <scope>NUCLEOTIDE SEQUENCE [LARGE SCALE GENOMIC DNA]</scope>
    <source>
        <strain evidence="2">cv. Niubang</strain>
    </source>
</reference>
<comment type="caution">
    <text evidence="1">The sequence shown here is derived from an EMBL/GenBank/DDBJ whole genome shotgun (WGS) entry which is preliminary data.</text>
</comment>
<protein>
    <submittedName>
        <fullName evidence="1">Uncharacterized protein</fullName>
    </submittedName>
</protein>
<evidence type="ECO:0000313" key="1">
    <source>
        <dbReference type="EMBL" id="KAI3678990.1"/>
    </source>
</evidence>